<evidence type="ECO:0000256" key="4">
    <source>
        <dbReference type="ARBA" id="ARBA00023136"/>
    </source>
</evidence>
<comment type="subcellular location">
    <subcellularLocation>
        <location evidence="1">Membrane</location>
        <topology evidence="1">Multi-pass membrane protein</topology>
    </subcellularLocation>
</comment>
<evidence type="ECO:0000256" key="2">
    <source>
        <dbReference type="ARBA" id="ARBA00022692"/>
    </source>
</evidence>
<evidence type="ECO:0000259" key="7">
    <source>
        <dbReference type="Pfam" id="PF01490"/>
    </source>
</evidence>
<dbReference type="GO" id="GO:0015179">
    <property type="term" value="F:L-amino acid transmembrane transporter activity"/>
    <property type="evidence" value="ECO:0007669"/>
    <property type="project" value="TreeGrafter"/>
</dbReference>
<protein>
    <submittedName>
        <fullName evidence="8">Putative amino acid transporter</fullName>
    </submittedName>
</protein>
<name>A0A0K8TLL5_TABBR</name>
<evidence type="ECO:0000256" key="6">
    <source>
        <dbReference type="SAM" id="Phobius"/>
    </source>
</evidence>
<keyword evidence="4 6" id="KW-0472">Membrane</keyword>
<feature type="transmembrane region" description="Helical" evidence="6">
    <location>
        <begin position="196"/>
        <end position="212"/>
    </location>
</feature>
<evidence type="ECO:0000256" key="3">
    <source>
        <dbReference type="ARBA" id="ARBA00022989"/>
    </source>
</evidence>
<dbReference type="GO" id="GO:0005774">
    <property type="term" value="C:vacuolar membrane"/>
    <property type="evidence" value="ECO:0007669"/>
    <property type="project" value="TreeGrafter"/>
</dbReference>
<dbReference type="EMBL" id="GDAI01002788">
    <property type="protein sequence ID" value="JAI14815.1"/>
    <property type="molecule type" value="mRNA"/>
</dbReference>
<feature type="transmembrane region" description="Helical" evidence="6">
    <location>
        <begin position="405"/>
        <end position="434"/>
    </location>
</feature>
<feature type="transmembrane region" description="Helical" evidence="6">
    <location>
        <begin position="291"/>
        <end position="316"/>
    </location>
</feature>
<feature type="transmembrane region" description="Helical" evidence="6">
    <location>
        <begin position="378"/>
        <end position="399"/>
    </location>
</feature>
<feature type="transmembrane region" description="Helical" evidence="6">
    <location>
        <begin position="446"/>
        <end position="464"/>
    </location>
</feature>
<dbReference type="PANTHER" id="PTHR22950">
    <property type="entry name" value="AMINO ACID TRANSPORTER"/>
    <property type="match status" value="1"/>
</dbReference>
<organism evidence="8">
    <name type="scientific">Tabanus bromius</name>
    <name type="common">Band-eyed brown horse fly</name>
    <dbReference type="NCBI Taxonomy" id="304241"/>
    <lineage>
        <taxon>Eukaryota</taxon>
        <taxon>Metazoa</taxon>
        <taxon>Ecdysozoa</taxon>
        <taxon>Arthropoda</taxon>
        <taxon>Hexapoda</taxon>
        <taxon>Insecta</taxon>
        <taxon>Pterygota</taxon>
        <taxon>Neoptera</taxon>
        <taxon>Endopterygota</taxon>
        <taxon>Diptera</taxon>
        <taxon>Brachycera</taxon>
        <taxon>Tabanomorpha</taxon>
        <taxon>Tabanoidea</taxon>
        <taxon>Tabanidae</taxon>
        <taxon>Tabanus</taxon>
    </lineage>
</organism>
<dbReference type="PANTHER" id="PTHR22950:SF349">
    <property type="entry name" value="AMINO ACID TRANSPORTER TRANSMEMBRANE DOMAIN-CONTAINING PROTEIN"/>
    <property type="match status" value="1"/>
</dbReference>
<feature type="transmembrane region" description="Helical" evidence="6">
    <location>
        <begin position="221"/>
        <end position="241"/>
    </location>
</feature>
<reference evidence="8" key="1">
    <citation type="journal article" date="2015" name="Insect Biochem. Mol. Biol.">
        <title>An insight into the sialome of the horse fly, Tabanus bromius.</title>
        <authorList>
            <person name="Ribeiro J.M."/>
            <person name="Kazimirova M."/>
            <person name="Takac P."/>
            <person name="Andersen J.F."/>
            <person name="Francischetti I.M."/>
        </authorList>
    </citation>
    <scope>NUCLEOTIDE SEQUENCE</scope>
</reference>
<keyword evidence="3 6" id="KW-1133">Transmembrane helix</keyword>
<dbReference type="Pfam" id="PF01490">
    <property type="entry name" value="Aa_trans"/>
    <property type="match status" value="1"/>
</dbReference>
<feature type="transmembrane region" description="Helical" evidence="6">
    <location>
        <begin position="93"/>
        <end position="115"/>
    </location>
</feature>
<evidence type="ECO:0000256" key="1">
    <source>
        <dbReference type="ARBA" id="ARBA00004141"/>
    </source>
</evidence>
<feature type="domain" description="Amino acid transporter transmembrane" evidence="7">
    <location>
        <begin position="61"/>
        <end position="464"/>
    </location>
</feature>
<evidence type="ECO:0000256" key="5">
    <source>
        <dbReference type="SAM" id="MobiDB-lite"/>
    </source>
</evidence>
<sequence length="472" mass="52597">MSERQPLLHHAVPPEVDQSYVIPRPDIRSSPENALVDVQSDENDTTKDSGYNPSLHRTLEHPTSNLDTMIHLLKGNIGTGILAMPGAFKHAGLYLGFVGTLIMGVICTHCMHILVNCAHELCRRLQVPSLSFAEVAYNSFDTGPIGLRRYSSFARSAVNCFLFITQMGFCCVYFKFVALNVEQIIAHYFDKVDLHVYIFIVLLFALIILNLVRNLKYLTPVSFFAALLTVIGLSFTFYYMLQDLPRPSSVRPIAPWAELPLYFGTAIYAFEGIGVVLPLENNMKTPEAFLGLTGVLNTGMVIVALLYTSVGFFGYLKYGDNVHGSITLDLPADQTLAQMVCVMMSIAIFLSYSLQFYVPMNIIQPRIQQHCATEKGRYIADVVIRICLITFTFVLAFIVKNLESIISLVGAVSSSTLALIAPPIIEIVAFWPVGYGKWNWILWKDIGIFLFGVFGFVFGTYASLMEIMEPVA</sequence>
<feature type="transmembrane region" description="Helical" evidence="6">
    <location>
        <begin position="261"/>
        <end position="279"/>
    </location>
</feature>
<feature type="region of interest" description="Disordered" evidence="5">
    <location>
        <begin position="37"/>
        <end position="58"/>
    </location>
</feature>
<dbReference type="AlphaFoldDB" id="A0A0K8TLL5"/>
<feature type="transmembrane region" description="Helical" evidence="6">
    <location>
        <begin position="336"/>
        <end position="358"/>
    </location>
</feature>
<dbReference type="InterPro" id="IPR013057">
    <property type="entry name" value="AA_transpt_TM"/>
</dbReference>
<accession>A0A0K8TLL5</accession>
<proteinExistence type="evidence at transcript level"/>
<feature type="transmembrane region" description="Helical" evidence="6">
    <location>
        <begin position="157"/>
        <end position="176"/>
    </location>
</feature>
<keyword evidence="2 6" id="KW-0812">Transmembrane</keyword>
<evidence type="ECO:0000313" key="8">
    <source>
        <dbReference type="EMBL" id="JAI14815.1"/>
    </source>
</evidence>